<dbReference type="InterPro" id="IPR008145">
    <property type="entry name" value="GK/Ca_channel_bsu"/>
</dbReference>
<evidence type="ECO:0000256" key="3">
    <source>
        <dbReference type="ARBA" id="ARBA00016296"/>
    </source>
</evidence>
<evidence type="ECO:0000256" key="4">
    <source>
        <dbReference type="ARBA" id="ARBA00022679"/>
    </source>
</evidence>
<evidence type="ECO:0000256" key="2">
    <source>
        <dbReference type="ARBA" id="ARBA00012961"/>
    </source>
</evidence>
<evidence type="ECO:0000256" key="9">
    <source>
        <dbReference type="HAMAP-Rule" id="MF_00328"/>
    </source>
</evidence>
<dbReference type="InterPro" id="IPR017665">
    <property type="entry name" value="Guanylate_kinase"/>
</dbReference>
<dbReference type="HAMAP" id="MF_00328">
    <property type="entry name" value="Guanylate_kinase"/>
    <property type="match status" value="1"/>
</dbReference>
<reference evidence="11" key="1">
    <citation type="journal article" date="2014" name="Int. J. Syst. Evol. Microbiol.">
        <title>Complete genome sequence of Corynebacterium casei LMG S-19264T (=DSM 44701T), isolated from a smear-ripened cheese.</title>
        <authorList>
            <consortium name="US DOE Joint Genome Institute (JGI-PGF)"/>
            <person name="Walter F."/>
            <person name="Albersmeier A."/>
            <person name="Kalinowski J."/>
            <person name="Ruckert C."/>
        </authorList>
    </citation>
    <scope>NUCLEOTIDE SEQUENCE</scope>
    <source>
        <strain evidence="11">CGMCC 1.15758</strain>
    </source>
</reference>
<protein>
    <recommendedName>
        <fullName evidence="3 9">Guanylate kinase</fullName>
        <ecNumber evidence="2 9">2.7.4.8</ecNumber>
    </recommendedName>
    <alternativeName>
        <fullName evidence="8 9">GMP kinase</fullName>
    </alternativeName>
</protein>
<dbReference type="PANTHER" id="PTHR23117:SF13">
    <property type="entry name" value="GUANYLATE KINASE"/>
    <property type="match status" value="1"/>
</dbReference>
<keyword evidence="4 9" id="KW-0808">Transferase</keyword>
<dbReference type="PROSITE" id="PS00856">
    <property type="entry name" value="GUANYLATE_KINASE_1"/>
    <property type="match status" value="1"/>
</dbReference>
<dbReference type="GO" id="GO:0004385">
    <property type="term" value="F:GMP kinase activity"/>
    <property type="evidence" value="ECO:0007669"/>
    <property type="project" value="UniProtKB-UniRule"/>
</dbReference>
<reference evidence="11" key="2">
    <citation type="submission" date="2020-09" db="EMBL/GenBank/DDBJ databases">
        <authorList>
            <person name="Sun Q."/>
            <person name="Zhou Y."/>
        </authorList>
    </citation>
    <scope>NUCLEOTIDE SEQUENCE</scope>
    <source>
        <strain evidence="11">CGMCC 1.15758</strain>
    </source>
</reference>
<dbReference type="Gene3D" id="3.40.50.300">
    <property type="entry name" value="P-loop containing nucleotide triphosphate hydrolases"/>
    <property type="match status" value="1"/>
</dbReference>
<evidence type="ECO:0000256" key="8">
    <source>
        <dbReference type="ARBA" id="ARBA00030128"/>
    </source>
</evidence>
<dbReference type="PANTHER" id="PTHR23117">
    <property type="entry name" value="GUANYLATE KINASE-RELATED"/>
    <property type="match status" value="1"/>
</dbReference>
<dbReference type="InterPro" id="IPR008144">
    <property type="entry name" value="Guanylate_kin-like_dom"/>
</dbReference>
<comment type="similarity">
    <text evidence="1 9">Belongs to the guanylate kinase family.</text>
</comment>
<dbReference type="NCBIfam" id="TIGR03263">
    <property type="entry name" value="guanyl_kin"/>
    <property type="match status" value="1"/>
</dbReference>
<dbReference type="Proteomes" id="UP000636949">
    <property type="component" value="Unassembled WGS sequence"/>
</dbReference>
<proteinExistence type="inferred from homology"/>
<keyword evidence="5 9" id="KW-0547">Nucleotide-binding</keyword>
<feature type="binding site" evidence="9">
    <location>
        <begin position="20"/>
        <end position="27"/>
    </location>
    <ligand>
        <name>ATP</name>
        <dbReference type="ChEBI" id="CHEBI:30616"/>
    </ligand>
</feature>
<gene>
    <name evidence="9 11" type="primary">gmk</name>
    <name evidence="11" type="ORF">GCM10010995_12320</name>
</gene>
<dbReference type="GO" id="GO:0005829">
    <property type="term" value="C:cytosol"/>
    <property type="evidence" value="ECO:0007669"/>
    <property type="project" value="TreeGrafter"/>
</dbReference>
<dbReference type="Gene3D" id="3.30.63.10">
    <property type="entry name" value="Guanylate Kinase phosphate binding domain"/>
    <property type="match status" value="1"/>
</dbReference>
<evidence type="ECO:0000259" key="10">
    <source>
        <dbReference type="PROSITE" id="PS50052"/>
    </source>
</evidence>
<evidence type="ECO:0000256" key="1">
    <source>
        <dbReference type="ARBA" id="ARBA00005790"/>
    </source>
</evidence>
<keyword evidence="7 9" id="KW-0067">ATP-binding</keyword>
<dbReference type="SUPFAM" id="SSF52540">
    <property type="entry name" value="P-loop containing nucleoside triphosphate hydrolases"/>
    <property type="match status" value="1"/>
</dbReference>
<keyword evidence="12" id="KW-1185">Reference proteome</keyword>
<name>A0A8J2Z4K0_9GAMM</name>
<evidence type="ECO:0000256" key="6">
    <source>
        <dbReference type="ARBA" id="ARBA00022777"/>
    </source>
</evidence>
<dbReference type="EMBL" id="BMJS01000010">
    <property type="protein sequence ID" value="GGF96613.1"/>
    <property type="molecule type" value="Genomic_DNA"/>
</dbReference>
<feature type="domain" description="Guanylate kinase-like" evidence="10">
    <location>
        <begin position="13"/>
        <end position="192"/>
    </location>
</feature>
<dbReference type="EC" id="2.7.4.8" evidence="2 9"/>
<dbReference type="Pfam" id="PF00625">
    <property type="entry name" value="Guanylate_kin"/>
    <property type="match status" value="1"/>
</dbReference>
<evidence type="ECO:0000256" key="7">
    <source>
        <dbReference type="ARBA" id="ARBA00022840"/>
    </source>
</evidence>
<evidence type="ECO:0000313" key="11">
    <source>
        <dbReference type="EMBL" id="GGF96613.1"/>
    </source>
</evidence>
<dbReference type="GO" id="GO:0005524">
    <property type="term" value="F:ATP binding"/>
    <property type="evidence" value="ECO:0007669"/>
    <property type="project" value="UniProtKB-UniRule"/>
</dbReference>
<comment type="subcellular location">
    <subcellularLocation>
        <location evidence="9">Cytoplasm</location>
    </subcellularLocation>
</comment>
<dbReference type="SMART" id="SM00072">
    <property type="entry name" value="GuKc"/>
    <property type="match status" value="1"/>
</dbReference>
<dbReference type="PROSITE" id="PS50052">
    <property type="entry name" value="GUANYLATE_KINASE_2"/>
    <property type="match status" value="1"/>
</dbReference>
<dbReference type="CDD" id="cd00071">
    <property type="entry name" value="GMPK"/>
    <property type="match status" value="1"/>
</dbReference>
<dbReference type="FunFam" id="3.30.63.10:FF:000002">
    <property type="entry name" value="Guanylate kinase 1"/>
    <property type="match status" value="1"/>
</dbReference>
<dbReference type="InterPro" id="IPR020590">
    <property type="entry name" value="Guanylate_kinase_CS"/>
</dbReference>
<comment type="function">
    <text evidence="9">Essential for recycling GMP and indirectly, cGMP.</text>
</comment>
<keyword evidence="9" id="KW-0963">Cytoplasm</keyword>
<comment type="caution">
    <text evidence="11">The sequence shown here is derived from an EMBL/GenBank/DDBJ whole genome shotgun (WGS) entry which is preliminary data.</text>
</comment>
<sequence>MNFWIINKMSKLGTVYIVSAPSGAGKTSLLKALIETNDGVAVSVSHTTRKPRPQEVNGQHYHFVSHEVFEKMITEDDFIEYAKVFDHYYGTSKASVDALTQKGLDVILEIDWQGARQAREIFKNNCVSIFILPPNLDALHERLVKRAQDSQEVIVRRMQDAQNEASHANEYDYVIINDNFNEALADLRACFRV</sequence>
<evidence type="ECO:0000313" key="12">
    <source>
        <dbReference type="Proteomes" id="UP000636949"/>
    </source>
</evidence>
<dbReference type="AlphaFoldDB" id="A0A8J2Z4K0"/>
<keyword evidence="6 9" id="KW-0418">Kinase</keyword>
<evidence type="ECO:0000256" key="5">
    <source>
        <dbReference type="ARBA" id="ARBA00022741"/>
    </source>
</evidence>
<accession>A0A8J2Z4K0</accession>
<comment type="catalytic activity">
    <reaction evidence="9">
        <text>GMP + ATP = GDP + ADP</text>
        <dbReference type="Rhea" id="RHEA:20780"/>
        <dbReference type="ChEBI" id="CHEBI:30616"/>
        <dbReference type="ChEBI" id="CHEBI:58115"/>
        <dbReference type="ChEBI" id="CHEBI:58189"/>
        <dbReference type="ChEBI" id="CHEBI:456216"/>
        <dbReference type="EC" id="2.7.4.8"/>
    </reaction>
</comment>
<organism evidence="11 12">
    <name type="scientific">Cysteiniphilum litorale</name>
    <dbReference type="NCBI Taxonomy" id="2056700"/>
    <lineage>
        <taxon>Bacteria</taxon>
        <taxon>Pseudomonadati</taxon>
        <taxon>Pseudomonadota</taxon>
        <taxon>Gammaproteobacteria</taxon>
        <taxon>Thiotrichales</taxon>
        <taxon>Fastidiosibacteraceae</taxon>
        <taxon>Cysteiniphilum</taxon>
    </lineage>
</organism>
<dbReference type="InterPro" id="IPR027417">
    <property type="entry name" value="P-loop_NTPase"/>
</dbReference>